<dbReference type="SUPFAM" id="SSF55874">
    <property type="entry name" value="ATPase domain of HSP90 chaperone/DNA topoisomerase II/histidine kinase"/>
    <property type="match status" value="1"/>
</dbReference>
<gene>
    <name evidence="3" type="ORF">XhyaCFBP1156_00345</name>
</gene>
<evidence type="ECO:0000313" key="3">
    <source>
        <dbReference type="EMBL" id="PPU99664.1"/>
    </source>
</evidence>
<keyword evidence="1" id="KW-0472">Membrane</keyword>
<dbReference type="GO" id="GO:0016020">
    <property type="term" value="C:membrane"/>
    <property type="evidence" value="ECO:0007669"/>
    <property type="project" value="InterPro"/>
</dbReference>
<dbReference type="Pfam" id="PF06580">
    <property type="entry name" value="His_kinase"/>
    <property type="match status" value="1"/>
</dbReference>
<feature type="domain" description="Signal transduction histidine kinase internal region" evidence="2">
    <location>
        <begin position="197"/>
        <end position="275"/>
    </location>
</feature>
<protein>
    <recommendedName>
        <fullName evidence="2">Signal transduction histidine kinase internal region domain-containing protein</fullName>
    </recommendedName>
</protein>
<dbReference type="EMBL" id="MDEG01000001">
    <property type="protein sequence ID" value="PPU99664.1"/>
    <property type="molecule type" value="Genomic_DNA"/>
</dbReference>
<keyword evidence="1" id="KW-1133">Transmembrane helix</keyword>
<evidence type="ECO:0000256" key="1">
    <source>
        <dbReference type="SAM" id="Phobius"/>
    </source>
</evidence>
<evidence type="ECO:0000259" key="2">
    <source>
        <dbReference type="Pfam" id="PF06580"/>
    </source>
</evidence>
<reference evidence="4" key="1">
    <citation type="submission" date="2016-08" db="EMBL/GenBank/DDBJ databases">
        <authorList>
            <person name="Merda D."/>
            <person name="Briand M."/>
            <person name="Taghouti G."/>
            <person name="Carrere S."/>
            <person name="Gouzy J."/>
            <person name="Portier P."/>
            <person name="Jacques M.-A."/>
            <person name="Fischer-Le Saux M."/>
        </authorList>
    </citation>
    <scope>NUCLEOTIDE SEQUENCE [LARGE SCALE GENOMIC DNA]</scope>
    <source>
        <strain evidence="4">CFBP1156</strain>
    </source>
</reference>
<dbReference type="InterPro" id="IPR050640">
    <property type="entry name" value="Bact_2-comp_sensor_kinase"/>
</dbReference>
<keyword evidence="1" id="KW-0812">Transmembrane</keyword>
<accession>A0A2S7F2J2</accession>
<sequence>MSRLPRRPRPPGMPWVHLPIMNPPSRPPRAGALAASGAMSTPKALIVLWVAFWLLMIGVSVQERLSNPQTHWWEGVLSEGSSALVATGWIWLAVRVRGRHAAYLDQPLIWFGSYLRWLPVIAVTFIVAVYALRHGIYAAMGLTYEHPGWRYLFVYETTKLSVFVGLWLGILFGLESHDQWQLQRNRLLQTQKALAEAQLAQLQGQLRPHFLFNALNTVSSVMHSDVERADRLLAALGDLLRTSLGTIENEMTPLSAELRTLERYADIMRERFRDRVTLTWQVDPALLDASVPALLLQPLLENAFKHAVEPTLVPIAIAVSARHAGGSLEIVVHNSCSTLPAPGRQDGVGLRNCRERLGIIYGDAASLIVRNEGDGVAARVSIPLAEATR</sequence>
<dbReference type="GO" id="GO:0000155">
    <property type="term" value="F:phosphorelay sensor kinase activity"/>
    <property type="evidence" value="ECO:0007669"/>
    <property type="project" value="InterPro"/>
</dbReference>
<proteinExistence type="predicted"/>
<feature type="transmembrane region" description="Helical" evidence="1">
    <location>
        <begin position="114"/>
        <end position="132"/>
    </location>
</feature>
<dbReference type="PANTHER" id="PTHR34220:SF9">
    <property type="entry name" value="SIGNAL TRANSDUCTION HISTIDINE KINASE INTERNAL REGION DOMAIN-CONTAINING PROTEIN"/>
    <property type="match status" value="1"/>
</dbReference>
<evidence type="ECO:0000313" key="4">
    <source>
        <dbReference type="Proteomes" id="UP000238261"/>
    </source>
</evidence>
<feature type="transmembrane region" description="Helical" evidence="1">
    <location>
        <begin position="44"/>
        <end position="61"/>
    </location>
</feature>
<name>A0A2S7F2J2_9XANT</name>
<keyword evidence="4" id="KW-1185">Reference proteome</keyword>
<dbReference type="Proteomes" id="UP000238261">
    <property type="component" value="Unassembled WGS sequence"/>
</dbReference>
<feature type="transmembrane region" description="Helical" evidence="1">
    <location>
        <begin position="152"/>
        <end position="174"/>
    </location>
</feature>
<dbReference type="Gene3D" id="3.30.565.10">
    <property type="entry name" value="Histidine kinase-like ATPase, C-terminal domain"/>
    <property type="match status" value="1"/>
</dbReference>
<dbReference type="InterPro" id="IPR010559">
    <property type="entry name" value="Sig_transdc_His_kin_internal"/>
</dbReference>
<comment type="caution">
    <text evidence="3">The sequence shown here is derived from an EMBL/GenBank/DDBJ whole genome shotgun (WGS) entry which is preliminary data.</text>
</comment>
<dbReference type="InterPro" id="IPR036890">
    <property type="entry name" value="HATPase_C_sf"/>
</dbReference>
<dbReference type="PANTHER" id="PTHR34220">
    <property type="entry name" value="SENSOR HISTIDINE KINASE YPDA"/>
    <property type="match status" value="1"/>
</dbReference>
<dbReference type="AlphaFoldDB" id="A0A2S7F2J2"/>
<organism evidence="3 4">
    <name type="scientific">Xanthomonas hyacinthi</name>
    <dbReference type="NCBI Taxonomy" id="56455"/>
    <lineage>
        <taxon>Bacteria</taxon>
        <taxon>Pseudomonadati</taxon>
        <taxon>Pseudomonadota</taxon>
        <taxon>Gammaproteobacteria</taxon>
        <taxon>Lysobacterales</taxon>
        <taxon>Lysobacteraceae</taxon>
        <taxon>Xanthomonas</taxon>
    </lineage>
</organism>
<feature type="transmembrane region" description="Helical" evidence="1">
    <location>
        <begin position="73"/>
        <end position="94"/>
    </location>
</feature>